<proteinExistence type="inferred from homology"/>
<evidence type="ECO:0000256" key="8">
    <source>
        <dbReference type="ARBA" id="ARBA00022989"/>
    </source>
</evidence>
<comment type="caution">
    <text evidence="15">The sequence shown here is derived from an EMBL/GenBank/DDBJ whole genome shotgun (WGS) entry which is preliminary data.</text>
</comment>
<evidence type="ECO:0000256" key="3">
    <source>
        <dbReference type="ARBA" id="ARBA00005985"/>
    </source>
</evidence>
<dbReference type="PANTHER" id="PTHR43448">
    <property type="entry name" value="PROTOHEME IX FARNESYLTRANSFERASE, MITOCHONDRIAL"/>
    <property type="match status" value="1"/>
</dbReference>
<keyword evidence="8 14" id="KW-1133">Transmembrane helix</keyword>
<evidence type="ECO:0000256" key="11">
    <source>
        <dbReference type="ARBA" id="ARBA00023136"/>
    </source>
</evidence>
<dbReference type="InterPro" id="IPR000537">
    <property type="entry name" value="UbiA_prenyltransferase"/>
</dbReference>
<keyword evidence="16" id="KW-1185">Reference proteome</keyword>
<comment type="similarity">
    <text evidence="3">Belongs to the UbiA prenyltransferase family.</text>
</comment>
<keyword evidence="7" id="KW-0809">Transit peptide</keyword>
<dbReference type="GO" id="GO:0008495">
    <property type="term" value="F:protoheme IX farnesyltransferase activity"/>
    <property type="evidence" value="ECO:0007669"/>
    <property type="project" value="InterPro"/>
</dbReference>
<feature type="transmembrane region" description="Helical" evidence="14">
    <location>
        <begin position="363"/>
        <end position="383"/>
    </location>
</feature>
<name>A0AA43QSW7_9LECA</name>
<evidence type="ECO:0000256" key="5">
    <source>
        <dbReference type="ARBA" id="ARBA00022679"/>
    </source>
</evidence>
<evidence type="ECO:0000256" key="6">
    <source>
        <dbReference type="ARBA" id="ARBA00022692"/>
    </source>
</evidence>
<dbReference type="NCBIfam" id="TIGR01473">
    <property type="entry name" value="cyoE_ctaB"/>
    <property type="match status" value="1"/>
</dbReference>
<sequence>MYLAARALRPSLRDTEAICLRCLSRLACSPPFRRRFTTSQIKDDAVRSSIKIQKQWRREYFSANSAPPKVLRDILSSPLRELTPGPRDHPEALQELQSPRPPTKDDPPATSTISTPAPDTSEPPHRRRKRLKATPTTTSSSPQQFLPSNSSNPQQFLPSNSSSTLSTLSASLPTTSLRRLLTTCLALSKPRLSFLIVLTTTTAYSLYPVPALLLPTTTASPSLSALTLCFLTTGTALCSASANALNMLLEPKYDAQMSRTRNRPLVRGLISKRGALVFAALAGIVGAGGLWYGVNPTVAFLGGLNIALYAGVYTPLKRVSVLNTWAGAVVGGIPPLMGWAAAAGQSAIGSGSWRELLLGEDSVGGWLLAGLLFCWQFPHFNSLSWPIREEYRNAGYQMLVWRNAAMNGRVALRYAVLCFPVCVGLWAVGVTDQGFLVTSSVVNAWMVREAWRFWRLEGHKGSARGLFWASVWHLPGVMVLAMVHKKGLWEGVWRKVKGEADGDDEVEAIGEPQGYEIGGGRKLLEGEKVA</sequence>
<dbReference type="InterPro" id="IPR030470">
    <property type="entry name" value="UbiA_prenylTrfase_CS"/>
</dbReference>
<evidence type="ECO:0000313" key="15">
    <source>
        <dbReference type="EMBL" id="MDI1490969.1"/>
    </source>
</evidence>
<dbReference type="PROSITE" id="PS00943">
    <property type="entry name" value="UBIA"/>
    <property type="match status" value="1"/>
</dbReference>
<dbReference type="FunFam" id="1.10.357.140:FF:000004">
    <property type="entry name" value="Protoheme IX farnesyltransferase, mitochondrial"/>
    <property type="match status" value="1"/>
</dbReference>
<dbReference type="PANTHER" id="PTHR43448:SF2">
    <property type="entry name" value="PROTOHEME IX FARNESYLTRANSFERASE, MITOCHONDRIAL"/>
    <property type="match status" value="1"/>
</dbReference>
<dbReference type="Proteomes" id="UP001161017">
    <property type="component" value="Unassembled WGS sequence"/>
</dbReference>
<feature type="compositionally biased region" description="Low complexity" evidence="13">
    <location>
        <begin position="108"/>
        <end position="120"/>
    </location>
</feature>
<evidence type="ECO:0000256" key="12">
    <source>
        <dbReference type="ARBA" id="ARBA00030253"/>
    </source>
</evidence>
<protein>
    <recommendedName>
        <fullName evidence="4">Protoheme IX farnesyltransferase, mitochondrial</fullName>
    </recommendedName>
    <alternativeName>
        <fullName evidence="12">Heme O synthase</fullName>
    </alternativeName>
</protein>
<gene>
    <name evidence="15" type="primary">COX10</name>
    <name evidence="15" type="ORF">OHK93_002174</name>
</gene>
<evidence type="ECO:0000256" key="9">
    <source>
        <dbReference type="ARBA" id="ARBA00023128"/>
    </source>
</evidence>
<evidence type="ECO:0000256" key="10">
    <source>
        <dbReference type="ARBA" id="ARBA00023133"/>
    </source>
</evidence>
<accession>A0AA43QSW7</accession>
<evidence type="ECO:0000256" key="2">
    <source>
        <dbReference type="ARBA" id="ARBA00004225"/>
    </source>
</evidence>
<dbReference type="GO" id="GO:0031966">
    <property type="term" value="C:mitochondrial membrane"/>
    <property type="evidence" value="ECO:0007669"/>
    <property type="project" value="UniProtKB-SubCell"/>
</dbReference>
<comment type="subcellular location">
    <subcellularLocation>
        <location evidence="2">Mitochondrion membrane</location>
        <topology evidence="2">Multi-pass membrane protein</topology>
    </subcellularLocation>
</comment>
<dbReference type="EMBL" id="JAPUFD010000013">
    <property type="protein sequence ID" value="MDI1490969.1"/>
    <property type="molecule type" value="Genomic_DNA"/>
</dbReference>
<feature type="transmembrane region" description="Helical" evidence="14">
    <location>
        <begin position="298"/>
        <end position="316"/>
    </location>
</feature>
<keyword evidence="5 15" id="KW-0808">Transferase</keyword>
<evidence type="ECO:0000256" key="14">
    <source>
        <dbReference type="SAM" id="Phobius"/>
    </source>
</evidence>
<feature type="compositionally biased region" description="Polar residues" evidence="13">
    <location>
        <begin position="143"/>
        <end position="156"/>
    </location>
</feature>
<evidence type="ECO:0000313" key="16">
    <source>
        <dbReference type="Proteomes" id="UP001161017"/>
    </source>
</evidence>
<feature type="compositionally biased region" description="Low complexity" evidence="13">
    <location>
        <begin position="157"/>
        <end position="167"/>
    </location>
</feature>
<evidence type="ECO:0000256" key="13">
    <source>
        <dbReference type="SAM" id="MobiDB-lite"/>
    </source>
</evidence>
<dbReference type="CDD" id="cd13957">
    <property type="entry name" value="PT_UbiA_Cox10"/>
    <property type="match status" value="1"/>
</dbReference>
<dbReference type="Gene3D" id="1.10.357.140">
    <property type="entry name" value="UbiA prenyltransferase"/>
    <property type="match status" value="1"/>
</dbReference>
<evidence type="ECO:0000256" key="7">
    <source>
        <dbReference type="ARBA" id="ARBA00022946"/>
    </source>
</evidence>
<dbReference type="Pfam" id="PF01040">
    <property type="entry name" value="UbiA"/>
    <property type="match status" value="1"/>
</dbReference>
<feature type="transmembrane region" description="Helical" evidence="14">
    <location>
        <begin position="411"/>
        <end position="429"/>
    </location>
</feature>
<dbReference type="GO" id="GO:0006784">
    <property type="term" value="P:heme A biosynthetic process"/>
    <property type="evidence" value="ECO:0007669"/>
    <property type="project" value="TreeGrafter"/>
</dbReference>
<reference evidence="15" key="1">
    <citation type="journal article" date="2023" name="Genome Biol. Evol.">
        <title>First Whole Genome Sequence and Flow Cytometry Genome Size Data for the Lichen-Forming Fungus Ramalina farinacea (Ascomycota).</title>
        <authorList>
            <person name="Llewellyn T."/>
            <person name="Mian S."/>
            <person name="Hill R."/>
            <person name="Leitch I.J."/>
            <person name="Gaya E."/>
        </authorList>
    </citation>
    <scope>NUCLEOTIDE SEQUENCE</scope>
    <source>
        <strain evidence="15">LIQ254RAFAR</strain>
    </source>
</reference>
<feature type="region of interest" description="Disordered" evidence="13">
    <location>
        <begin position="79"/>
        <end position="167"/>
    </location>
</feature>
<keyword evidence="10" id="KW-0350">Heme biosynthesis</keyword>
<dbReference type="AlphaFoldDB" id="A0AA43QSW7"/>
<feature type="transmembrane region" description="Helical" evidence="14">
    <location>
        <begin position="225"/>
        <end position="249"/>
    </location>
</feature>
<dbReference type="InterPro" id="IPR006369">
    <property type="entry name" value="Protohaem_IX_farnesylTrfase"/>
</dbReference>
<dbReference type="InterPro" id="IPR044878">
    <property type="entry name" value="UbiA_sf"/>
</dbReference>
<keyword evidence="6 14" id="KW-0812">Transmembrane</keyword>
<keyword evidence="11 14" id="KW-0472">Membrane</keyword>
<evidence type="ECO:0000256" key="4">
    <source>
        <dbReference type="ARBA" id="ARBA00016335"/>
    </source>
</evidence>
<organism evidence="15 16">
    <name type="scientific">Ramalina farinacea</name>
    <dbReference type="NCBI Taxonomy" id="258253"/>
    <lineage>
        <taxon>Eukaryota</taxon>
        <taxon>Fungi</taxon>
        <taxon>Dikarya</taxon>
        <taxon>Ascomycota</taxon>
        <taxon>Pezizomycotina</taxon>
        <taxon>Lecanoromycetes</taxon>
        <taxon>OSLEUM clade</taxon>
        <taxon>Lecanoromycetidae</taxon>
        <taxon>Lecanorales</taxon>
        <taxon>Lecanorineae</taxon>
        <taxon>Ramalinaceae</taxon>
        <taxon>Ramalina</taxon>
    </lineage>
</organism>
<keyword evidence="9" id="KW-0496">Mitochondrion</keyword>
<comment type="function">
    <text evidence="1">Converts protoheme IX and farnesyl diphosphate to heme O.</text>
</comment>
<feature type="transmembrane region" description="Helical" evidence="14">
    <location>
        <begin position="192"/>
        <end position="213"/>
    </location>
</feature>
<feature type="transmembrane region" description="Helical" evidence="14">
    <location>
        <begin position="323"/>
        <end position="343"/>
    </location>
</feature>
<feature type="transmembrane region" description="Helical" evidence="14">
    <location>
        <begin position="270"/>
        <end position="292"/>
    </location>
</feature>
<evidence type="ECO:0000256" key="1">
    <source>
        <dbReference type="ARBA" id="ARBA00004013"/>
    </source>
</evidence>